<accession>A0A0S1XAV5</accession>
<protein>
    <recommendedName>
        <fullName evidence="3">TIGR04140 family protein</fullName>
    </recommendedName>
</protein>
<dbReference type="OMA" id="FHGMPRY"/>
<dbReference type="GeneID" id="10041093"/>
<dbReference type="NCBIfam" id="TIGR04140">
    <property type="entry name" value="chp_AF_0576"/>
    <property type="match status" value="1"/>
</dbReference>
<reference evidence="1 2" key="1">
    <citation type="journal article" date="2016" name="Genome Announc.">
        <title>Complete genome sequence of the hyperthermophilic and piezophilic archaeon Thermococcus barophilus Ch5, capable of growth at the expense of hydrogenogenesis from carbon monoxide and formate.</title>
        <authorList>
            <person name="Oger P."/>
            <person name="Sokolova T.G."/>
            <person name="Kozhevnikova D.A."/>
            <person name="Taranov E.A."/>
            <person name="Vannier P."/>
            <person name="Lee H.S."/>
            <person name="Kwon K.K."/>
            <person name="Kang S.G."/>
            <person name="Lee J.H."/>
            <person name="Bonch-Osmolovskaya E.A."/>
            <person name="Lebedinsky A.V."/>
        </authorList>
    </citation>
    <scope>NUCLEOTIDE SEQUENCE [LARGE SCALE GENOMIC DNA]</scope>
    <source>
        <strain evidence="2">Ch5</strain>
    </source>
</reference>
<gene>
    <name evidence="1" type="ORF">TBCH5v1_0957</name>
</gene>
<dbReference type="InterPro" id="IPR026486">
    <property type="entry name" value="CHP_AF_0576"/>
</dbReference>
<evidence type="ECO:0000313" key="1">
    <source>
        <dbReference type="EMBL" id="ALM74903.1"/>
    </source>
</evidence>
<dbReference type="RefSeq" id="WP_013467050.1">
    <property type="nucleotide sequence ID" value="NZ_CP013050.1"/>
</dbReference>
<dbReference type="GeneID" id="26136231"/>
<organism evidence="1 2">
    <name type="scientific">Thermococcus barophilus</name>
    <dbReference type="NCBI Taxonomy" id="55802"/>
    <lineage>
        <taxon>Archaea</taxon>
        <taxon>Methanobacteriati</taxon>
        <taxon>Methanobacteriota</taxon>
        <taxon>Thermococci</taxon>
        <taxon>Thermococcales</taxon>
        <taxon>Thermococcaceae</taxon>
        <taxon>Thermococcus</taxon>
    </lineage>
</organism>
<name>A0A0S1XAV5_THEBA</name>
<proteinExistence type="predicted"/>
<dbReference type="Proteomes" id="UP000066042">
    <property type="component" value="Chromosome"/>
</dbReference>
<dbReference type="AlphaFoldDB" id="A0A0S1XAV5"/>
<dbReference type="EMBL" id="CP013050">
    <property type="protein sequence ID" value="ALM74903.1"/>
    <property type="molecule type" value="Genomic_DNA"/>
</dbReference>
<dbReference type="PATRIC" id="fig|55802.8.peg.952"/>
<evidence type="ECO:0008006" key="3">
    <source>
        <dbReference type="Google" id="ProtNLM"/>
    </source>
</evidence>
<evidence type="ECO:0000313" key="2">
    <source>
        <dbReference type="Proteomes" id="UP000066042"/>
    </source>
</evidence>
<dbReference type="STRING" id="55802.TBCH5v1_0957"/>
<sequence>MRIITPIPPEELKMILKKSNAAVRLEIKEAKPFHGMPRYEVIISGDKEEVEKFMEKLRLARAGG</sequence>